<dbReference type="InterPro" id="IPR035203">
    <property type="entry name" value="Cdc24_OB3"/>
</dbReference>
<organism evidence="2 3">
    <name type="scientific">Geodia barretti</name>
    <name type="common">Barrett's horny sponge</name>
    <dbReference type="NCBI Taxonomy" id="519541"/>
    <lineage>
        <taxon>Eukaryota</taxon>
        <taxon>Metazoa</taxon>
        <taxon>Porifera</taxon>
        <taxon>Demospongiae</taxon>
        <taxon>Heteroscleromorpha</taxon>
        <taxon>Tetractinellida</taxon>
        <taxon>Astrophorina</taxon>
        <taxon>Geodiidae</taxon>
        <taxon>Geodia</taxon>
    </lineage>
</organism>
<gene>
    <name evidence="2" type="ORF">GBAR_LOCUS2196</name>
</gene>
<protein>
    <recommendedName>
        <fullName evidence="1">Cell division control protein 24 OB domain-containing protein</fullName>
    </recommendedName>
</protein>
<dbReference type="AlphaFoldDB" id="A0AA35VY50"/>
<keyword evidence="3" id="KW-1185">Reference proteome</keyword>
<comment type="caution">
    <text evidence="2">The sequence shown here is derived from an EMBL/GenBank/DDBJ whole genome shotgun (WGS) entry which is preliminary data.</text>
</comment>
<feature type="domain" description="Cell division control protein 24 OB" evidence="1">
    <location>
        <begin position="61"/>
        <end position="279"/>
    </location>
</feature>
<dbReference type="EMBL" id="CASHTH010000319">
    <property type="protein sequence ID" value="CAI7997635.1"/>
    <property type="molecule type" value="Genomic_DNA"/>
</dbReference>
<name>A0AA35VY50_GEOBA</name>
<dbReference type="PANTHER" id="PTHR36033">
    <property type="entry name" value="NUCLEIC ACID-BINDING PROTEINS SUPERFAMILY"/>
    <property type="match status" value="1"/>
</dbReference>
<reference evidence="2" key="1">
    <citation type="submission" date="2023-03" db="EMBL/GenBank/DDBJ databases">
        <authorList>
            <person name="Steffen K."/>
            <person name="Cardenas P."/>
        </authorList>
    </citation>
    <scope>NUCLEOTIDE SEQUENCE</scope>
</reference>
<proteinExistence type="predicted"/>
<accession>A0AA35VY50</accession>
<evidence type="ECO:0000313" key="2">
    <source>
        <dbReference type="EMBL" id="CAI7997635.1"/>
    </source>
</evidence>
<sequence>MVVLPSQASRVPVYVKKTDQGDFDFGGYPVRLLVADLVPRMKHAVLLAWSTSDLMDTSCSNESGKVFRLHLEDNTGSVVCDVHCNDHRMLLKIHSNQWLLLTGLSSHTRQECGSLYLLCDTTQGATIHTVSGLVGWLRSPCLLSLTPLGEAVASNSPHFTTVVTLTSWLPVSSTGHQQSGNSVKRIHSFCGGEVMDENSKTLCTSCKSEAGLWRWCYRLQCSLRECKDSEPRLTGQETSTERMCSINATLTPSAAEMLIQVPAPEFVSLSPANQRDILNGFIDHSLVLCISYVVEKETGHIAYQVNAVCEKTETS</sequence>
<dbReference type="PANTHER" id="PTHR36033:SF1">
    <property type="entry name" value="NUCLEIC ACID-BINDING PROTEINS SUPERFAMILY"/>
    <property type="match status" value="1"/>
</dbReference>
<dbReference type="Pfam" id="PF17244">
    <property type="entry name" value="CDC24_OB3"/>
    <property type="match status" value="1"/>
</dbReference>
<evidence type="ECO:0000313" key="3">
    <source>
        <dbReference type="Proteomes" id="UP001174909"/>
    </source>
</evidence>
<evidence type="ECO:0000259" key="1">
    <source>
        <dbReference type="Pfam" id="PF17244"/>
    </source>
</evidence>
<dbReference type="Proteomes" id="UP001174909">
    <property type="component" value="Unassembled WGS sequence"/>
</dbReference>